<name>A0A7W5H8W1_9BACT</name>
<comment type="caution">
    <text evidence="1">The sequence shown here is derived from an EMBL/GenBank/DDBJ whole genome shotgun (WGS) entry which is preliminary data.</text>
</comment>
<dbReference type="AlphaFoldDB" id="A0A7W5H8W1"/>
<dbReference type="Proteomes" id="UP000536179">
    <property type="component" value="Unassembled WGS sequence"/>
</dbReference>
<evidence type="ECO:0000313" key="2">
    <source>
        <dbReference type="Proteomes" id="UP000536179"/>
    </source>
</evidence>
<accession>A0A7W5H8W1</accession>
<keyword evidence="2" id="KW-1185">Reference proteome</keyword>
<gene>
    <name evidence="1" type="ORF">FHS27_005276</name>
</gene>
<protein>
    <submittedName>
        <fullName evidence="1">Uncharacterized protein</fullName>
    </submittedName>
</protein>
<evidence type="ECO:0000313" key="1">
    <source>
        <dbReference type="EMBL" id="MBB3209436.1"/>
    </source>
</evidence>
<dbReference type="EMBL" id="JACHXU010000023">
    <property type="protein sequence ID" value="MBB3209436.1"/>
    <property type="molecule type" value="Genomic_DNA"/>
</dbReference>
<proteinExistence type="predicted"/>
<sequence length="41" mass="4784">MCSIYVLGGIRRTDEGLQSQQFVTSHFEILDFLPRLRTIEL</sequence>
<organism evidence="1 2">
    <name type="scientific">Aporhodopirellula rubra</name>
    <dbReference type="NCBI Taxonomy" id="980271"/>
    <lineage>
        <taxon>Bacteria</taxon>
        <taxon>Pseudomonadati</taxon>
        <taxon>Planctomycetota</taxon>
        <taxon>Planctomycetia</taxon>
        <taxon>Pirellulales</taxon>
        <taxon>Pirellulaceae</taxon>
        <taxon>Aporhodopirellula</taxon>
    </lineage>
</organism>
<reference evidence="1 2" key="1">
    <citation type="submission" date="2020-08" db="EMBL/GenBank/DDBJ databases">
        <title>Genomic Encyclopedia of Type Strains, Phase III (KMG-III): the genomes of soil and plant-associated and newly described type strains.</title>
        <authorList>
            <person name="Whitman W."/>
        </authorList>
    </citation>
    <scope>NUCLEOTIDE SEQUENCE [LARGE SCALE GENOMIC DNA]</scope>
    <source>
        <strain evidence="1 2">CECT 8075</strain>
    </source>
</reference>